<dbReference type="Proteomes" id="UP001526143">
    <property type="component" value="Unassembled WGS sequence"/>
</dbReference>
<protein>
    <submittedName>
        <fullName evidence="1">Uncharacterized protein</fullName>
    </submittedName>
</protein>
<dbReference type="RefSeq" id="WP_263745917.1">
    <property type="nucleotide sequence ID" value="NZ_JAOWRF010000191.1"/>
</dbReference>
<accession>A0ABT3AYY6</accession>
<keyword evidence="2" id="KW-1185">Reference proteome</keyword>
<name>A0ABT3AYY6_9CYAN</name>
<dbReference type="EMBL" id="JAOWRF010000191">
    <property type="protein sequence ID" value="MCV3214343.1"/>
    <property type="molecule type" value="Genomic_DNA"/>
</dbReference>
<sequence>MISKHDAAIAIANKLTGSQWGFTLIHQRLQGNRCFRNCFRVPQNSMLTFNDAFIPVEFNLSINSLVVIPDSVENAIASWIFSTALFSTGFVRIPPCNSCRSLFIRRFCPVLGAVERSGGVVSLKN</sequence>
<evidence type="ECO:0000313" key="1">
    <source>
        <dbReference type="EMBL" id="MCV3214343.1"/>
    </source>
</evidence>
<comment type="caution">
    <text evidence="1">The sequence shown here is derived from an EMBL/GenBank/DDBJ whole genome shotgun (WGS) entry which is preliminary data.</text>
</comment>
<reference evidence="1 2" key="1">
    <citation type="submission" date="2022-10" db="EMBL/GenBank/DDBJ databases">
        <title>Identification of biosynthetic pathway for the production of the potent trypsin inhibitor radiosumin.</title>
        <authorList>
            <person name="Fewer D.P."/>
            <person name="Delbaje E."/>
            <person name="Ouyang X."/>
            <person name="Agostino P.D."/>
            <person name="Wahlsten M."/>
            <person name="Jokela J."/>
            <person name="Permi P."/>
            <person name="Haapaniemi E."/>
            <person name="Koistinen H."/>
        </authorList>
    </citation>
    <scope>NUCLEOTIDE SEQUENCE [LARGE SCALE GENOMIC DNA]</scope>
    <source>
        <strain evidence="1 2">NIES-515</strain>
    </source>
</reference>
<proteinExistence type="predicted"/>
<evidence type="ECO:0000313" key="2">
    <source>
        <dbReference type="Proteomes" id="UP001526143"/>
    </source>
</evidence>
<organism evidence="1 2">
    <name type="scientific">Plectonema radiosum NIES-515</name>
    <dbReference type="NCBI Taxonomy" id="2986073"/>
    <lineage>
        <taxon>Bacteria</taxon>
        <taxon>Bacillati</taxon>
        <taxon>Cyanobacteriota</taxon>
        <taxon>Cyanophyceae</taxon>
        <taxon>Oscillatoriophycideae</taxon>
        <taxon>Oscillatoriales</taxon>
        <taxon>Microcoleaceae</taxon>
        <taxon>Plectonema</taxon>
    </lineage>
</organism>
<gene>
    <name evidence="1" type="ORF">OGM63_12615</name>
</gene>